<organism evidence="3 4">
    <name type="scientific">Candidatus Daviesbacteria bacterium RIFCSPLOWO2_02_FULL_36_8</name>
    <dbReference type="NCBI Taxonomy" id="1797793"/>
    <lineage>
        <taxon>Bacteria</taxon>
        <taxon>Candidatus Daviesiibacteriota</taxon>
    </lineage>
</organism>
<evidence type="ECO:0000259" key="2">
    <source>
        <dbReference type="Pfam" id="PF04909"/>
    </source>
</evidence>
<comment type="caution">
    <text evidence="3">The sequence shown here is derived from an EMBL/GenBank/DDBJ whole genome shotgun (WGS) entry which is preliminary data.</text>
</comment>
<gene>
    <name evidence="3" type="ORF">A3J13_02725</name>
</gene>
<sequence>MGQIVKIVAILIFILVFILVAYTITVKIFNGVTENITNDIVNNLTGGSDSSKIEKKPCTTAKHKREFKSEAYYSGPLIDSHVHFPTSSKIVSSVAGKNGLELPVLEGNLSADKLICIFESEGILKTFVFHITSKFAEGSAVSTAKEIEKNYPGKLVHFIMPPPVLSLNIDPSGIGSILNGNKGLFKGFGELALYMGGYEGTKPNDSNFKEIYKMAKEHNLIVMIHPEDNLKTGIEEILKDNPDVTFFFHGGRNQEWIIGLMDQYKNFYYSIDGDLVSLYGAGGGLQFKNNTAKEEYLNYMKKSFNANLEEAVSRWKKRIEAHPDRFTWGSDRWYSWHFDPEVGGMLEEFGRSFIGRLSPGVQENFAYKNAEKMLQ</sequence>
<keyword evidence="1" id="KW-1133">Transmembrane helix</keyword>
<dbReference type="Gene3D" id="3.20.20.140">
    <property type="entry name" value="Metal-dependent hydrolases"/>
    <property type="match status" value="1"/>
</dbReference>
<feature type="domain" description="Amidohydrolase-related" evidence="2">
    <location>
        <begin position="185"/>
        <end position="374"/>
    </location>
</feature>
<reference evidence="3 4" key="1">
    <citation type="journal article" date="2016" name="Nat. Commun.">
        <title>Thousands of microbial genomes shed light on interconnected biogeochemical processes in an aquifer system.</title>
        <authorList>
            <person name="Anantharaman K."/>
            <person name="Brown C.T."/>
            <person name="Hug L.A."/>
            <person name="Sharon I."/>
            <person name="Castelle C.J."/>
            <person name="Probst A.J."/>
            <person name="Thomas B.C."/>
            <person name="Singh A."/>
            <person name="Wilkins M.J."/>
            <person name="Karaoz U."/>
            <person name="Brodie E.L."/>
            <person name="Williams K.H."/>
            <person name="Hubbard S.S."/>
            <person name="Banfield J.F."/>
        </authorList>
    </citation>
    <scope>NUCLEOTIDE SEQUENCE [LARGE SCALE GENOMIC DNA]</scope>
</reference>
<keyword evidence="1" id="KW-0472">Membrane</keyword>
<evidence type="ECO:0000313" key="4">
    <source>
        <dbReference type="Proteomes" id="UP000183317"/>
    </source>
</evidence>
<dbReference type="Pfam" id="PF04909">
    <property type="entry name" value="Amidohydro_2"/>
    <property type="match status" value="1"/>
</dbReference>
<protein>
    <recommendedName>
        <fullName evidence="2">Amidohydrolase-related domain-containing protein</fullName>
    </recommendedName>
</protein>
<keyword evidence="1" id="KW-0812">Transmembrane</keyword>
<dbReference type="InterPro" id="IPR032466">
    <property type="entry name" value="Metal_Hydrolase"/>
</dbReference>
<feature type="transmembrane region" description="Helical" evidence="1">
    <location>
        <begin position="7"/>
        <end position="29"/>
    </location>
</feature>
<dbReference type="EMBL" id="MFDU01000034">
    <property type="protein sequence ID" value="OGE64168.1"/>
    <property type="molecule type" value="Genomic_DNA"/>
</dbReference>
<evidence type="ECO:0000256" key="1">
    <source>
        <dbReference type="SAM" id="Phobius"/>
    </source>
</evidence>
<dbReference type="Proteomes" id="UP000183317">
    <property type="component" value="Unassembled WGS sequence"/>
</dbReference>
<evidence type="ECO:0000313" key="3">
    <source>
        <dbReference type="EMBL" id="OGE64168.1"/>
    </source>
</evidence>
<dbReference type="InterPro" id="IPR006680">
    <property type="entry name" value="Amidohydro-rel"/>
</dbReference>
<name>A0A1F5MFM8_9BACT</name>
<proteinExistence type="predicted"/>
<dbReference type="AlphaFoldDB" id="A0A1F5MFM8"/>
<dbReference type="GO" id="GO:0016787">
    <property type="term" value="F:hydrolase activity"/>
    <property type="evidence" value="ECO:0007669"/>
    <property type="project" value="InterPro"/>
</dbReference>
<dbReference type="SUPFAM" id="SSF51556">
    <property type="entry name" value="Metallo-dependent hydrolases"/>
    <property type="match status" value="1"/>
</dbReference>
<accession>A0A1F5MFM8</accession>